<protein>
    <submittedName>
        <fullName evidence="1">Putative secreted protein</fullName>
    </submittedName>
</protein>
<proteinExistence type="predicted"/>
<organism evidence="1">
    <name type="scientific">Ixodes ricinus</name>
    <name type="common">Common tick</name>
    <name type="synonym">Acarus ricinus</name>
    <dbReference type="NCBI Taxonomy" id="34613"/>
    <lineage>
        <taxon>Eukaryota</taxon>
        <taxon>Metazoa</taxon>
        <taxon>Ecdysozoa</taxon>
        <taxon>Arthropoda</taxon>
        <taxon>Chelicerata</taxon>
        <taxon>Arachnida</taxon>
        <taxon>Acari</taxon>
        <taxon>Parasitiformes</taxon>
        <taxon>Ixodida</taxon>
        <taxon>Ixodoidea</taxon>
        <taxon>Ixodidae</taxon>
        <taxon>Ixodinae</taxon>
        <taxon>Ixodes</taxon>
    </lineage>
</organism>
<evidence type="ECO:0000313" key="1">
    <source>
        <dbReference type="EMBL" id="MXU83944.1"/>
    </source>
</evidence>
<sequence length="78" mass="8762">MTLYFAGLWESYWRIFFSSSVLVLAHQAVAVEMKNIWSLVNLSRPGSATPSGLPVLARLMRYARKASRMPPLSAMFSP</sequence>
<dbReference type="EMBL" id="GIFC01001861">
    <property type="protein sequence ID" value="MXU83944.1"/>
    <property type="molecule type" value="Transcribed_RNA"/>
</dbReference>
<dbReference type="AlphaFoldDB" id="A0A6B0U594"/>
<name>A0A6B0U594_IXORI</name>
<reference evidence="1" key="1">
    <citation type="submission" date="2019-12" db="EMBL/GenBank/DDBJ databases">
        <title>An insight into the sialome of adult female Ixodes ricinus ticks feeding for 6 days.</title>
        <authorList>
            <person name="Perner J."/>
            <person name="Ribeiro J.M.C."/>
        </authorList>
    </citation>
    <scope>NUCLEOTIDE SEQUENCE</scope>
    <source>
        <strain evidence="1">Semi-engorged</strain>
        <tissue evidence="1">Salivary glands</tissue>
    </source>
</reference>
<accession>A0A6B0U594</accession>